<proteinExistence type="predicted"/>
<dbReference type="EMBL" id="SLTU01000001">
    <property type="protein sequence ID" value="TDA76392.1"/>
    <property type="molecule type" value="Genomic_DNA"/>
</dbReference>
<feature type="signal peptide" evidence="1">
    <location>
        <begin position="1"/>
        <end position="21"/>
    </location>
</feature>
<dbReference type="Pfam" id="PF00756">
    <property type="entry name" value="Esterase"/>
    <property type="match status" value="1"/>
</dbReference>
<evidence type="ECO:0000313" key="2">
    <source>
        <dbReference type="EMBL" id="TDA76392.1"/>
    </source>
</evidence>
<dbReference type="SUPFAM" id="SSF53474">
    <property type="entry name" value="alpha/beta-Hydrolases"/>
    <property type="match status" value="1"/>
</dbReference>
<dbReference type="AlphaFoldDB" id="A0A4R4GHZ6"/>
<protein>
    <recommendedName>
        <fullName evidence="4">Endo-1,4-beta-xylanase</fullName>
    </recommendedName>
</protein>
<feature type="chain" id="PRO_5020862163" description="Endo-1,4-beta-xylanase" evidence="1">
    <location>
        <begin position="22"/>
        <end position="337"/>
    </location>
</feature>
<dbReference type="PANTHER" id="PTHR48098">
    <property type="entry name" value="ENTEROCHELIN ESTERASE-RELATED"/>
    <property type="match status" value="1"/>
</dbReference>
<dbReference type="Gene3D" id="3.40.50.1820">
    <property type="entry name" value="alpha/beta hydrolase"/>
    <property type="match status" value="1"/>
</dbReference>
<dbReference type="Proteomes" id="UP000294527">
    <property type="component" value="Unassembled WGS sequence"/>
</dbReference>
<dbReference type="InterPro" id="IPR050583">
    <property type="entry name" value="Mycobacterial_A85_antigen"/>
</dbReference>
<dbReference type="InterPro" id="IPR000801">
    <property type="entry name" value="Esterase-like"/>
</dbReference>
<comment type="caution">
    <text evidence="2">The sequence shown here is derived from an EMBL/GenBank/DDBJ whole genome shotgun (WGS) entry which is preliminary data.</text>
</comment>
<accession>A0A4R4GHZ6</accession>
<organism evidence="2 3">
    <name type="scientific">Phocaeicola dorei</name>
    <dbReference type="NCBI Taxonomy" id="357276"/>
    <lineage>
        <taxon>Bacteria</taxon>
        <taxon>Pseudomonadati</taxon>
        <taxon>Bacteroidota</taxon>
        <taxon>Bacteroidia</taxon>
        <taxon>Bacteroidales</taxon>
        <taxon>Bacteroidaceae</taxon>
        <taxon>Phocaeicola</taxon>
    </lineage>
</organism>
<evidence type="ECO:0008006" key="4">
    <source>
        <dbReference type="Google" id="ProtNLM"/>
    </source>
</evidence>
<dbReference type="PANTHER" id="PTHR48098:SF6">
    <property type="entry name" value="FERRI-BACILLIBACTIN ESTERASE BESA"/>
    <property type="match status" value="1"/>
</dbReference>
<sequence length="337" mass="38340">MYQFRIMIKVLLLCLCMVACNDNDKGYSIIPSEQEPEVGVSSNYTELLNKTTPVPSEYNQEFALKGSVVQIDYDTQNYVEGNGEIRKNTAYVYLPYGYEEVSDQCYNVFYFVHGHGETAASFFQNENGLLCKLLDHMIGNGDMAPTIVVSTSYVYGNPVDYYPDADPYCEVLPQELVNDLIPIVENRYHTYTENTDMTGIKASREHRAIGGFSMGAVTTWYALEHTLDCFKYFMPISSDSWSLGRFAGMDYPNETAARLANIIRSSTLPENDFYIWACSGTDDVAYGRIWGQVRAMAQLTDVFSVNNLTFHEQDEARHEFRSLAEYLYNALPFLFPN</sequence>
<keyword evidence="1" id="KW-0732">Signal</keyword>
<gene>
    <name evidence="2" type="ORF">E1I98_08500</name>
</gene>
<evidence type="ECO:0000313" key="3">
    <source>
        <dbReference type="Proteomes" id="UP000294527"/>
    </source>
</evidence>
<reference evidence="2 3" key="1">
    <citation type="journal article" date="2019" name="Nat. Microbiol.">
        <title>Genomic variation and strain-specific functional adaptation in the human gut microbiome during early life.</title>
        <authorList>
            <person name="Vatanen T."/>
            <person name="Plichta D.R."/>
            <person name="Somani J."/>
            <person name="Munch P.C."/>
            <person name="Arthur T.D."/>
            <person name="Hall A.B."/>
            <person name="Rudolf S."/>
            <person name="Oakeley E.J."/>
            <person name="Ke X."/>
            <person name="Young R.A."/>
            <person name="Haiser H.J."/>
            <person name="Kolde R."/>
            <person name="Yassour M."/>
            <person name="Luopajarvi K."/>
            <person name="Siljander H."/>
            <person name="Virtanen S.M."/>
            <person name="Ilonen J."/>
            <person name="Uibo R."/>
            <person name="Tillmann V."/>
            <person name="Mokurov S."/>
            <person name="Dorshakova N."/>
            <person name="Porter J.A."/>
            <person name="McHardy A.C."/>
            <person name="Lahdesmaki H."/>
            <person name="Vlamakis H."/>
            <person name="Huttenhower C."/>
            <person name="Knip M."/>
            <person name="Xavier R.J."/>
        </authorList>
    </citation>
    <scope>NUCLEOTIDE SEQUENCE [LARGE SCALE GENOMIC DNA]</scope>
    <source>
        <strain evidence="2 3">RJX1047</strain>
    </source>
</reference>
<name>A0A4R4GHZ6_9BACT</name>
<evidence type="ECO:0000256" key="1">
    <source>
        <dbReference type="SAM" id="SignalP"/>
    </source>
</evidence>
<dbReference type="InterPro" id="IPR029058">
    <property type="entry name" value="AB_hydrolase_fold"/>
</dbReference>